<dbReference type="InterPro" id="IPR032875">
    <property type="entry name" value="Succ_CoA_lig_flav_dom"/>
</dbReference>
<proteinExistence type="predicted"/>
<evidence type="ECO:0000313" key="3">
    <source>
        <dbReference type="EMBL" id="MBE9638804.1"/>
    </source>
</evidence>
<dbReference type="Gene3D" id="3.40.50.261">
    <property type="entry name" value="Succinyl-CoA synthetase domains"/>
    <property type="match status" value="1"/>
</dbReference>
<dbReference type="Pfam" id="PF13607">
    <property type="entry name" value="Succ_CoA_lig"/>
    <property type="match status" value="1"/>
</dbReference>
<organism evidence="3 4">
    <name type="scientific">Salipiger mangrovisoli</name>
    <dbReference type="NCBI Taxonomy" id="2865933"/>
    <lineage>
        <taxon>Bacteria</taxon>
        <taxon>Pseudomonadati</taxon>
        <taxon>Pseudomonadota</taxon>
        <taxon>Alphaproteobacteria</taxon>
        <taxon>Rhodobacterales</taxon>
        <taxon>Roseobacteraceae</taxon>
        <taxon>Salipiger</taxon>
    </lineage>
</organism>
<reference evidence="3 4" key="1">
    <citation type="journal article" date="2021" name="Int. J. Syst. Evol. Microbiol.">
        <title>Salipiger mangrovisoli sp. nov., isolated from mangrove soil and the proposal for the reclassification of Paraphaeobacter pallidus as Salipiger pallidus comb. nov.</title>
        <authorList>
            <person name="Du J."/>
            <person name="Liu Y."/>
            <person name="Pei T."/>
            <person name="Deng M.R."/>
            <person name="Zhu H."/>
        </authorList>
    </citation>
    <scope>NUCLEOTIDE SEQUENCE [LARGE SCALE GENOMIC DNA]</scope>
    <source>
        <strain evidence="3 4">6D45A</strain>
    </source>
</reference>
<protein>
    <recommendedName>
        <fullName evidence="2">Succinyl-CoA synthetase-like flavodoxin domain-containing protein</fullName>
    </recommendedName>
</protein>
<feature type="domain" description="Succinyl-CoA synthetase-like flavodoxin" evidence="2">
    <location>
        <begin position="2"/>
        <end position="102"/>
    </location>
</feature>
<keyword evidence="4" id="KW-1185">Reference proteome</keyword>
<name>A0ABR9X5K3_9RHOB</name>
<dbReference type="InterPro" id="IPR016102">
    <property type="entry name" value="Succinyl-CoA_synth-like"/>
</dbReference>
<keyword evidence="1" id="KW-0816">Tricarboxylic acid cycle</keyword>
<dbReference type="EMBL" id="JADFFK010000014">
    <property type="protein sequence ID" value="MBE9638804.1"/>
    <property type="molecule type" value="Genomic_DNA"/>
</dbReference>
<gene>
    <name evidence="3" type="ORF">IQ782_18265</name>
</gene>
<dbReference type="PANTHER" id="PTHR42793:SF1">
    <property type="entry name" value="PEPTIDYL-LYSINE N-ACETYLTRANSFERASE PATZ"/>
    <property type="match status" value="1"/>
</dbReference>
<dbReference type="Proteomes" id="UP000607796">
    <property type="component" value="Unassembled WGS sequence"/>
</dbReference>
<dbReference type="PANTHER" id="PTHR42793">
    <property type="entry name" value="COA BINDING DOMAIN CONTAINING PROTEIN"/>
    <property type="match status" value="1"/>
</dbReference>
<dbReference type="SUPFAM" id="SSF52210">
    <property type="entry name" value="Succinyl-CoA synthetase domains"/>
    <property type="match status" value="1"/>
</dbReference>
<evidence type="ECO:0000313" key="4">
    <source>
        <dbReference type="Proteomes" id="UP000607796"/>
    </source>
</evidence>
<comment type="caution">
    <text evidence="3">The sequence shown here is derived from an EMBL/GenBank/DDBJ whole genome shotgun (WGS) entry which is preliminary data.</text>
</comment>
<evidence type="ECO:0000256" key="1">
    <source>
        <dbReference type="ARBA" id="ARBA00022532"/>
    </source>
</evidence>
<evidence type="ECO:0000259" key="2">
    <source>
        <dbReference type="Pfam" id="PF13607"/>
    </source>
</evidence>
<sequence>MLDLGFSDVLRHLADDRRAETVLLYTETGRRPPGFLAAQNRITAQKPVVVPKAGQHESGRKAAHSNTAAQMGSQAVLGAAIEQTGPQRVNSLGDLHAAAQVFAGRQRSHGPRLALITQGGGAGILAVAIAVDRDLRTAIAPLPTDR</sequence>
<accession>A0ABR9X5K3</accession>